<feature type="region of interest" description="Disordered" evidence="10">
    <location>
        <begin position="73"/>
        <end position="97"/>
    </location>
</feature>
<feature type="compositionally biased region" description="Gly residues" evidence="10">
    <location>
        <begin position="87"/>
        <end position="97"/>
    </location>
</feature>
<sequence>MSKIIAVVSGGIDSVTMAYHLRAQGHELHLLGIDYGQRHRRELACARLAAERLGAPYEEADLGGARGVLRGSSLTDPSVDVPDEGHPGGAAAGGGVAVPGRPNIVPNRNALLLSAAFALAVVERAEAVAFGIMAEDIGPSDTSLEFLDAFLTMERIATRGHAHPDLDLVAPLSRLLKREVIALGDRLSVPFADTWTCFRGEELHCGRCASCVERREAFVAAGVHDPTVYAAPAVAAREA</sequence>
<dbReference type="Gene3D" id="3.40.50.620">
    <property type="entry name" value="HUPs"/>
    <property type="match status" value="1"/>
</dbReference>
<comment type="similarity">
    <text evidence="7">Belongs to the QueC family.</text>
</comment>
<evidence type="ECO:0000313" key="11">
    <source>
        <dbReference type="EMBL" id="GAA3719186.1"/>
    </source>
</evidence>
<dbReference type="PANTHER" id="PTHR42914:SF1">
    <property type="entry name" value="7-CYANO-7-DEAZAGUANINE SYNTHASE"/>
    <property type="match status" value="1"/>
</dbReference>
<proteinExistence type="inferred from homology"/>
<dbReference type="InterPro" id="IPR014729">
    <property type="entry name" value="Rossmann-like_a/b/a_fold"/>
</dbReference>
<dbReference type="SUPFAM" id="SSF52402">
    <property type="entry name" value="Adenine nucleotide alpha hydrolases-like"/>
    <property type="match status" value="1"/>
</dbReference>
<protein>
    <recommendedName>
        <fullName evidence="8">7-cyano-7-deazaguanine synthase</fullName>
        <ecNumber evidence="8">6.3.4.20</ecNumber>
    </recommendedName>
</protein>
<evidence type="ECO:0000256" key="1">
    <source>
        <dbReference type="ARBA" id="ARBA00005061"/>
    </source>
</evidence>
<dbReference type="EC" id="6.3.4.20" evidence="8"/>
<dbReference type="InterPro" id="IPR018317">
    <property type="entry name" value="QueC"/>
</dbReference>
<evidence type="ECO:0000313" key="12">
    <source>
        <dbReference type="Proteomes" id="UP001499884"/>
    </source>
</evidence>
<dbReference type="Proteomes" id="UP001499884">
    <property type="component" value="Unassembled WGS sequence"/>
</dbReference>
<evidence type="ECO:0000256" key="9">
    <source>
        <dbReference type="ARBA" id="ARBA00047890"/>
    </source>
</evidence>
<keyword evidence="5" id="KW-0862">Zinc</keyword>
<evidence type="ECO:0000256" key="2">
    <source>
        <dbReference type="ARBA" id="ARBA00022598"/>
    </source>
</evidence>
<dbReference type="RefSeq" id="WP_345643062.1">
    <property type="nucleotide sequence ID" value="NZ_BAABEP010000006.1"/>
</dbReference>
<keyword evidence="6" id="KW-0067">ATP-binding</keyword>
<name>A0ABP7EI44_9ACTN</name>
<dbReference type="EMBL" id="BAABEP010000006">
    <property type="protein sequence ID" value="GAA3719186.1"/>
    <property type="molecule type" value="Genomic_DNA"/>
</dbReference>
<dbReference type="PANTHER" id="PTHR42914">
    <property type="entry name" value="7-CYANO-7-DEAZAGUANINE SYNTHASE"/>
    <property type="match status" value="1"/>
</dbReference>
<keyword evidence="3" id="KW-0479">Metal-binding</keyword>
<dbReference type="PIRSF" id="PIRSF006293">
    <property type="entry name" value="ExsB"/>
    <property type="match status" value="1"/>
</dbReference>
<comment type="caution">
    <text evidence="11">The sequence shown here is derived from an EMBL/GenBank/DDBJ whole genome shotgun (WGS) entry which is preliminary data.</text>
</comment>
<evidence type="ECO:0000256" key="6">
    <source>
        <dbReference type="ARBA" id="ARBA00022840"/>
    </source>
</evidence>
<organism evidence="11 12">
    <name type="scientific">Streptomyces tremellae</name>
    <dbReference type="NCBI Taxonomy" id="1124239"/>
    <lineage>
        <taxon>Bacteria</taxon>
        <taxon>Bacillati</taxon>
        <taxon>Actinomycetota</taxon>
        <taxon>Actinomycetes</taxon>
        <taxon>Kitasatosporales</taxon>
        <taxon>Streptomycetaceae</taxon>
        <taxon>Streptomyces</taxon>
    </lineage>
</organism>
<comment type="catalytic activity">
    <reaction evidence="9">
        <text>7-carboxy-7-carbaguanine + NH4(+) + 2 ATP = 7-cyano-7-carbaguanine + 2 AMP + 2 diphosphate + 2 H(+)</text>
        <dbReference type="Rhea" id="RHEA:27982"/>
        <dbReference type="ChEBI" id="CHEBI:15378"/>
        <dbReference type="ChEBI" id="CHEBI:28938"/>
        <dbReference type="ChEBI" id="CHEBI:30616"/>
        <dbReference type="ChEBI" id="CHEBI:33019"/>
        <dbReference type="ChEBI" id="CHEBI:45075"/>
        <dbReference type="ChEBI" id="CHEBI:61036"/>
        <dbReference type="ChEBI" id="CHEBI:456215"/>
        <dbReference type="EC" id="6.3.4.20"/>
    </reaction>
</comment>
<evidence type="ECO:0000256" key="3">
    <source>
        <dbReference type="ARBA" id="ARBA00022723"/>
    </source>
</evidence>
<dbReference type="Pfam" id="PF06508">
    <property type="entry name" value="QueC"/>
    <property type="match status" value="1"/>
</dbReference>
<evidence type="ECO:0000256" key="5">
    <source>
        <dbReference type="ARBA" id="ARBA00022833"/>
    </source>
</evidence>
<dbReference type="CDD" id="cd01995">
    <property type="entry name" value="QueC-like"/>
    <property type="match status" value="1"/>
</dbReference>
<evidence type="ECO:0000256" key="8">
    <source>
        <dbReference type="ARBA" id="ARBA00039149"/>
    </source>
</evidence>
<gene>
    <name evidence="11" type="primary">queC_2</name>
    <name evidence="11" type="ORF">GCM10023082_15840</name>
</gene>
<keyword evidence="2" id="KW-0436">Ligase</keyword>
<evidence type="ECO:0000256" key="4">
    <source>
        <dbReference type="ARBA" id="ARBA00022741"/>
    </source>
</evidence>
<reference evidence="12" key="1">
    <citation type="journal article" date="2019" name="Int. J. Syst. Evol. Microbiol.">
        <title>The Global Catalogue of Microorganisms (GCM) 10K type strain sequencing project: providing services to taxonomists for standard genome sequencing and annotation.</title>
        <authorList>
            <consortium name="The Broad Institute Genomics Platform"/>
            <consortium name="The Broad Institute Genome Sequencing Center for Infectious Disease"/>
            <person name="Wu L."/>
            <person name="Ma J."/>
        </authorList>
    </citation>
    <scope>NUCLEOTIDE SEQUENCE [LARGE SCALE GENOMIC DNA]</scope>
    <source>
        <strain evidence="12">JCM 30846</strain>
    </source>
</reference>
<evidence type="ECO:0000256" key="10">
    <source>
        <dbReference type="SAM" id="MobiDB-lite"/>
    </source>
</evidence>
<keyword evidence="4" id="KW-0547">Nucleotide-binding</keyword>
<evidence type="ECO:0000256" key="7">
    <source>
        <dbReference type="ARBA" id="ARBA00037993"/>
    </source>
</evidence>
<keyword evidence="12" id="KW-1185">Reference proteome</keyword>
<accession>A0ABP7EI44</accession>
<comment type="pathway">
    <text evidence="1">Purine metabolism; 7-cyano-7-deazaguanine biosynthesis.</text>
</comment>